<comment type="similarity">
    <text evidence="6">Belongs to the TRAFAC class OBG-HflX-like GTPase superfamily. HflX GTPase family.</text>
</comment>
<dbReference type="Pfam" id="PF19275">
    <property type="entry name" value="HflX_C"/>
    <property type="match status" value="1"/>
</dbReference>
<dbReference type="PANTHER" id="PTHR10229:SF0">
    <property type="entry name" value="GTP-BINDING PROTEIN 6-RELATED"/>
    <property type="match status" value="1"/>
</dbReference>
<dbReference type="Pfam" id="PF13167">
    <property type="entry name" value="GTP-bdg_N"/>
    <property type="match status" value="1"/>
</dbReference>
<dbReference type="PANTHER" id="PTHR10229">
    <property type="entry name" value="GTP-BINDING PROTEIN HFLX"/>
    <property type="match status" value="1"/>
</dbReference>
<comment type="function">
    <text evidence="6">GTPase that associates with the 50S ribosomal subunit and may have a role during protein synthesis or ribosome biogenesis.</text>
</comment>
<feature type="domain" description="Hflx-type G" evidence="8">
    <location>
        <begin position="257"/>
        <end position="423"/>
    </location>
</feature>
<evidence type="ECO:0000313" key="9">
    <source>
        <dbReference type="EMBL" id="NAS23131.1"/>
    </source>
</evidence>
<dbReference type="AlphaFoldDB" id="A0A7C9MXH9"/>
<dbReference type="PRINTS" id="PR00326">
    <property type="entry name" value="GTP1OBG"/>
</dbReference>
<comment type="caution">
    <text evidence="9">The sequence shown here is derived from an EMBL/GenBank/DDBJ whole genome shotgun (WGS) entry which is preliminary data.</text>
</comment>
<dbReference type="GO" id="GO:0005737">
    <property type="term" value="C:cytoplasm"/>
    <property type="evidence" value="ECO:0007669"/>
    <property type="project" value="UniProtKB-SubCell"/>
</dbReference>
<dbReference type="InterPro" id="IPR016496">
    <property type="entry name" value="GTPase_HflX"/>
</dbReference>
<dbReference type="Gene3D" id="3.40.50.11060">
    <property type="entry name" value="GTPase HflX, N-terminal domain"/>
    <property type="match status" value="1"/>
</dbReference>
<organism evidence="9 10">
    <name type="scientific">Herbidospora solisilvae</name>
    <dbReference type="NCBI Taxonomy" id="2696284"/>
    <lineage>
        <taxon>Bacteria</taxon>
        <taxon>Bacillati</taxon>
        <taxon>Actinomycetota</taxon>
        <taxon>Actinomycetes</taxon>
        <taxon>Streptosporangiales</taxon>
        <taxon>Streptosporangiaceae</taxon>
        <taxon>Herbidospora</taxon>
    </lineage>
</organism>
<evidence type="ECO:0000256" key="3">
    <source>
        <dbReference type="ARBA" id="ARBA00022741"/>
    </source>
</evidence>
<reference evidence="9 10" key="1">
    <citation type="submission" date="2020-01" db="EMBL/GenBank/DDBJ databases">
        <title>Herbidospora sp. NEAU-GS84 nov., a novel actinomycete isolated from soil.</title>
        <authorList>
            <person name="Han L."/>
        </authorList>
    </citation>
    <scope>NUCLEOTIDE SEQUENCE [LARGE SCALE GENOMIC DNA]</scope>
    <source>
        <strain evidence="9 10">NEAU-GS84</strain>
    </source>
</reference>
<dbReference type="InterPro" id="IPR025121">
    <property type="entry name" value="GTPase_HflX_N"/>
</dbReference>
<evidence type="ECO:0000313" key="10">
    <source>
        <dbReference type="Proteomes" id="UP000479526"/>
    </source>
</evidence>
<dbReference type="Gene3D" id="6.10.250.2860">
    <property type="match status" value="1"/>
</dbReference>
<dbReference type="InterPro" id="IPR032305">
    <property type="entry name" value="GTP-bd_M"/>
</dbReference>
<keyword evidence="3 6" id="KW-0547">Nucleotide-binding</keyword>
<dbReference type="PIRSF" id="PIRSF006809">
    <property type="entry name" value="GTP-binding_hflX_prd"/>
    <property type="match status" value="1"/>
</dbReference>
<dbReference type="FunFam" id="3.40.50.300:FF:000690">
    <property type="entry name" value="GTPase HflX"/>
    <property type="match status" value="1"/>
</dbReference>
<dbReference type="Proteomes" id="UP000479526">
    <property type="component" value="Unassembled WGS sequence"/>
</dbReference>
<evidence type="ECO:0000256" key="4">
    <source>
        <dbReference type="ARBA" id="ARBA00022842"/>
    </source>
</evidence>
<dbReference type="CDD" id="cd01878">
    <property type="entry name" value="HflX"/>
    <property type="match status" value="1"/>
</dbReference>
<dbReference type="GO" id="GO:0046872">
    <property type="term" value="F:metal ion binding"/>
    <property type="evidence" value="ECO:0007669"/>
    <property type="project" value="UniProtKB-KW"/>
</dbReference>
<dbReference type="EMBL" id="WXEW01000004">
    <property type="protein sequence ID" value="NAS23131.1"/>
    <property type="molecule type" value="Genomic_DNA"/>
</dbReference>
<evidence type="ECO:0000256" key="1">
    <source>
        <dbReference type="ARBA" id="ARBA00022490"/>
    </source>
</evidence>
<keyword evidence="7" id="KW-0175">Coiled coil</keyword>
<dbReference type="NCBIfam" id="TIGR03156">
    <property type="entry name" value="GTP_HflX"/>
    <property type="match status" value="1"/>
</dbReference>
<dbReference type="InterPro" id="IPR045498">
    <property type="entry name" value="HflX_C"/>
</dbReference>
<name>A0A7C9MXH9_9ACTN</name>
<gene>
    <name evidence="6 9" type="primary">hflX</name>
    <name evidence="9" type="ORF">GT755_15700</name>
</gene>
<dbReference type="InterPro" id="IPR042108">
    <property type="entry name" value="GTPase_HflX_N_sf"/>
</dbReference>
<evidence type="ECO:0000256" key="6">
    <source>
        <dbReference type="HAMAP-Rule" id="MF_00900"/>
    </source>
</evidence>
<evidence type="ECO:0000256" key="5">
    <source>
        <dbReference type="ARBA" id="ARBA00023134"/>
    </source>
</evidence>
<dbReference type="PROSITE" id="PS51705">
    <property type="entry name" value="G_HFLX"/>
    <property type="match status" value="1"/>
</dbReference>
<proteinExistence type="inferred from homology"/>
<dbReference type="GO" id="GO:0005525">
    <property type="term" value="F:GTP binding"/>
    <property type="evidence" value="ECO:0007669"/>
    <property type="project" value="UniProtKB-UniRule"/>
</dbReference>
<keyword evidence="4" id="KW-0460">Magnesium</keyword>
<dbReference type="Pfam" id="PF16360">
    <property type="entry name" value="GTP-bdg_M"/>
    <property type="match status" value="1"/>
</dbReference>
<protein>
    <recommendedName>
        <fullName evidence="6">GTPase HflX</fullName>
    </recommendedName>
    <alternativeName>
        <fullName evidence="6">GTP-binding protein HflX</fullName>
    </alternativeName>
</protein>
<keyword evidence="5 6" id="KW-0342">GTP-binding</keyword>
<dbReference type="InterPro" id="IPR006073">
    <property type="entry name" value="GTP-bd"/>
</dbReference>
<dbReference type="GO" id="GO:0043022">
    <property type="term" value="F:ribosome binding"/>
    <property type="evidence" value="ECO:0007669"/>
    <property type="project" value="TreeGrafter"/>
</dbReference>
<comment type="subunit">
    <text evidence="6">Monomer. Associates with the 50S ribosomal subunit.</text>
</comment>
<dbReference type="InterPro" id="IPR027417">
    <property type="entry name" value="P-loop_NTPase"/>
</dbReference>
<dbReference type="InterPro" id="IPR030394">
    <property type="entry name" value="G_HFLX_dom"/>
</dbReference>
<keyword evidence="10" id="KW-1185">Reference proteome</keyword>
<dbReference type="HAMAP" id="MF_00900">
    <property type="entry name" value="GTPase_HflX"/>
    <property type="match status" value="1"/>
</dbReference>
<keyword evidence="2" id="KW-0479">Metal-binding</keyword>
<dbReference type="GO" id="GO:0003924">
    <property type="term" value="F:GTPase activity"/>
    <property type="evidence" value="ECO:0007669"/>
    <property type="project" value="UniProtKB-UniRule"/>
</dbReference>
<accession>A0A7C9MXH9</accession>
<evidence type="ECO:0000256" key="2">
    <source>
        <dbReference type="ARBA" id="ARBA00022723"/>
    </source>
</evidence>
<feature type="coiled-coil region" evidence="7">
    <location>
        <begin position="216"/>
        <end position="243"/>
    </location>
</feature>
<dbReference type="Pfam" id="PF01926">
    <property type="entry name" value="MMR_HSR1"/>
    <property type="match status" value="1"/>
</dbReference>
<dbReference type="Gene3D" id="3.40.50.300">
    <property type="entry name" value="P-loop containing nucleotide triphosphate hydrolases"/>
    <property type="match status" value="1"/>
</dbReference>
<dbReference type="SUPFAM" id="SSF52540">
    <property type="entry name" value="P-loop containing nucleoside triphosphate hydrolases"/>
    <property type="match status" value="1"/>
</dbReference>
<evidence type="ECO:0000256" key="7">
    <source>
        <dbReference type="SAM" id="Coils"/>
    </source>
</evidence>
<sequence>MGRHGGVALLSGEMTYMPNEPEDIGDYELEERQALRRVAGLSTELEDVTEVEYRQLRLERVVLIGVWTSGTSFDAENSLQELKLLAETAGSEVLEGLIQRRDRPDPATYIGSGKAIELRDIVASTGADTVICDGELTPGQLRQLEEVVKVKVIDRTALILDIFAQHAKSREGKAQVELAQLSYLLPRLRGWGGNLSRQVGGRAAGGVGIGGRGPGETKIELDRRRIRERMAKLRRQIKEMSTARDTKRHSRRRREVPAVAIAGYTNAGKSSLLNRLTGAGVLVEDALFATLDPTVRRARTPEGRLFTLADTVGFVRHLPHQLVEAFRSTLEEVGDADLILHVVDGSHPDPESQLAAVREVFAEIEGARDIPEIVVINKADAASREVIDRLTMRERHSIVVSARTGQGITELMDLIEQELPHLDHEVHVLIPYDRGDLVARAHKEGEVLSVDHTGDGTILHARVPSTLHHELDRVAKPVETV</sequence>
<comment type="subcellular location">
    <subcellularLocation>
        <location evidence="6">Cytoplasm</location>
    </subcellularLocation>
    <text evidence="6">May associate with membranes.</text>
</comment>
<evidence type="ECO:0000259" key="8">
    <source>
        <dbReference type="PROSITE" id="PS51705"/>
    </source>
</evidence>
<keyword evidence="1 6" id="KW-0963">Cytoplasm</keyword>
<dbReference type="FunFam" id="3.40.50.11060:FF:000001">
    <property type="entry name" value="GTPase HflX"/>
    <property type="match status" value="1"/>
</dbReference>